<keyword evidence="1" id="KW-0808">Transferase</keyword>
<dbReference type="InterPro" id="IPR029063">
    <property type="entry name" value="SAM-dependent_MTases_sf"/>
</dbReference>
<dbReference type="Pfam" id="PF13489">
    <property type="entry name" value="Methyltransf_23"/>
    <property type="match status" value="1"/>
</dbReference>
<dbReference type="SUPFAM" id="SSF53335">
    <property type="entry name" value="S-adenosyl-L-methionine-dependent methyltransferases"/>
    <property type="match status" value="1"/>
</dbReference>
<protein>
    <submittedName>
        <fullName evidence="1">Methyltransferase domain-containing protein</fullName>
    </submittedName>
</protein>
<gene>
    <name evidence="1" type="ORF">SAMN05660199_02532</name>
</gene>
<dbReference type="STRING" id="1052260.SAMN05660199_02532"/>
<dbReference type="AlphaFoldDB" id="A0A1H0M6W3"/>
<proteinExistence type="predicted"/>
<sequence>MTTSTAPLDLLRGTLARRPALPPLTPTAYARAHATYEAHSDQRALLTTWLASTVADRLPGAAARTVLSVGPGDGSVDAPLASSLVGGRGPLRWVVAEPDPVVGERCRARLAQAVGPAGSVVLHAGPFDTVGETVGAEQVDLVLAVHSLYYVPDLAVAVAAAAARLVPGAALVVLLAPLEALCLLTEAVDPASHRWWSGDLPDALAAAGLRGSAVRLPGRLDTTDCFDPGSPTGREVLDFLVGADCADLDDVARGVLLDALADIGTRDGDRWSVPHPVDAVVATRV</sequence>
<evidence type="ECO:0000313" key="2">
    <source>
        <dbReference type="Proteomes" id="UP000199088"/>
    </source>
</evidence>
<dbReference type="Proteomes" id="UP000199088">
    <property type="component" value="Unassembled WGS sequence"/>
</dbReference>
<keyword evidence="1" id="KW-0489">Methyltransferase</keyword>
<dbReference type="Gene3D" id="3.40.50.150">
    <property type="entry name" value="Vaccinia Virus protein VP39"/>
    <property type="match status" value="1"/>
</dbReference>
<dbReference type="GO" id="GO:0008168">
    <property type="term" value="F:methyltransferase activity"/>
    <property type="evidence" value="ECO:0007669"/>
    <property type="project" value="UniProtKB-KW"/>
</dbReference>
<dbReference type="EMBL" id="FNIR01000007">
    <property type="protein sequence ID" value="SDO75840.1"/>
    <property type="molecule type" value="Genomic_DNA"/>
</dbReference>
<reference evidence="2" key="1">
    <citation type="submission" date="2016-10" db="EMBL/GenBank/DDBJ databases">
        <authorList>
            <person name="Varghese N."/>
            <person name="Submissions S."/>
        </authorList>
    </citation>
    <scope>NUCLEOTIDE SEQUENCE [LARGE SCALE GENOMIC DNA]</scope>
    <source>
        <strain evidence="2">DSM 45843</strain>
    </source>
</reference>
<dbReference type="RefSeq" id="WP_091245462.1">
    <property type="nucleotide sequence ID" value="NZ_FNIR01000007.1"/>
</dbReference>
<accession>A0A1H0M6W3</accession>
<dbReference type="OrthoDB" id="6064711at2"/>
<dbReference type="GO" id="GO:0032259">
    <property type="term" value="P:methylation"/>
    <property type="evidence" value="ECO:0007669"/>
    <property type="project" value="UniProtKB-KW"/>
</dbReference>
<keyword evidence="2" id="KW-1185">Reference proteome</keyword>
<name>A0A1H0M6W3_9ACTN</name>
<organism evidence="1 2">
    <name type="scientific">Klenkia soli</name>
    <dbReference type="NCBI Taxonomy" id="1052260"/>
    <lineage>
        <taxon>Bacteria</taxon>
        <taxon>Bacillati</taxon>
        <taxon>Actinomycetota</taxon>
        <taxon>Actinomycetes</taxon>
        <taxon>Geodermatophilales</taxon>
        <taxon>Geodermatophilaceae</taxon>
        <taxon>Klenkia</taxon>
    </lineage>
</organism>
<evidence type="ECO:0000313" key="1">
    <source>
        <dbReference type="EMBL" id="SDO75840.1"/>
    </source>
</evidence>